<accession>A0A9W6BPR2</accession>
<dbReference type="AlphaFoldDB" id="A0A9W6BPR2"/>
<sequence>MKVAAPPPEQELARFWGPLTYGVKQALLALREACKEAKTEHAKAALYAGAVAEAMRAVQLGSVAENIDFVRSDIQKALALGVVARWTPDIGRPTVINGLRIVLSQGGKKRHSCVNPV</sequence>
<name>A0A9W6BPR2_9CHLO</name>
<dbReference type="Proteomes" id="UP001165080">
    <property type="component" value="Unassembled WGS sequence"/>
</dbReference>
<gene>
    <name evidence="1" type="primary">PLESTB001559</name>
    <name evidence="1" type="ORF">PLESTB_000967600</name>
</gene>
<evidence type="ECO:0000313" key="2">
    <source>
        <dbReference type="Proteomes" id="UP001165080"/>
    </source>
</evidence>
<protein>
    <submittedName>
        <fullName evidence="1">Uncharacterized protein</fullName>
    </submittedName>
</protein>
<comment type="caution">
    <text evidence="1">The sequence shown here is derived from an EMBL/GenBank/DDBJ whole genome shotgun (WGS) entry which is preliminary data.</text>
</comment>
<organism evidence="1 2">
    <name type="scientific">Pleodorina starrii</name>
    <dbReference type="NCBI Taxonomy" id="330485"/>
    <lineage>
        <taxon>Eukaryota</taxon>
        <taxon>Viridiplantae</taxon>
        <taxon>Chlorophyta</taxon>
        <taxon>core chlorophytes</taxon>
        <taxon>Chlorophyceae</taxon>
        <taxon>CS clade</taxon>
        <taxon>Chlamydomonadales</taxon>
        <taxon>Volvocaceae</taxon>
        <taxon>Pleodorina</taxon>
    </lineage>
</organism>
<reference evidence="1 2" key="1">
    <citation type="journal article" date="2023" name="Commun. Biol.">
        <title>Reorganization of the ancestral sex-determining regions during the evolution of trioecy in Pleodorina starrii.</title>
        <authorList>
            <person name="Takahashi K."/>
            <person name="Suzuki S."/>
            <person name="Kawai-Toyooka H."/>
            <person name="Yamamoto K."/>
            <person name="Hamaji T."/>
            <person name="Ootsuki R."/>
            <person name="Yamaguchi H."/>
            <person name="Kawachi M."/>
            <person name="Higashiyama T."/>
            <person name="Nozaki H."/>
        </authorList>
    </citation>
    <scope>NUCLEOTIDE SEQUENCE [LARGE SCALE GENOMIC DNA]</scope>
    <source>
        <strain evidence="1 2">NIES-4479</strain>
    </source>
</reference>
<evidence type="ECO:0000313" key="1">
    <source>
        <dbReference type="EMBL" id="GLC55281.1"/>
    </source>
</evidence>
<dbReference type="EMBL" id="BRXU01000012">
    <property type="protein sequence ID" value="GLC55281.1"/>
    <property type="molecule type" value="Genomic_DNA"/>
</dbReference>
<proteinExistence type="predicted"/>
<keyword evidence="2" id="KW-1185">Reference proteome</keyword>